<dbReference type="AlphaFoldDB" id="F2JQ20"/>
<gene>
    <name evidence="1" type="ordered locus">Clole_0835</name>
</gene>
<dbReference type="Proteomes" id="UP000008467">
    <property type="component" value="Chromosome"/>
</dbReference>
<evidence type="ECO:0000313" key="1">
    <source>
        <dbReference type="EMBL" id="ADZ82568.1"/>
    </source>
</evidence>
<name>F2JQ20_CELLD</name>
<keyword evidence="2" id="KW-1185">Reference proteome</keyword>
<dbReference type="HOGENOM" id="CLU_2932820_0_0_9"/>
<accession>F2JQ20</accession>
<organism evidence="1 2">
    <name type="scientific">Cellulosilyticum lentocellum (strain ATCC 49066 / DSM 5427 / NCIMB 11756 / RHM5)</name>
    <name type="common">Clostridium lentocellum</name>
    <dbReference type="NCBI Taxonomy" id="642492"/>
    <lineage>
        <taxon>Bacteria</taxon>
        <taxon>Bacillati</taxon>
        <taxon>Bacillota</taxon>
        <taxon>Clostridia</taxon>
        <taxon>Lachnospirales</taxon>
        <taxon>Cellulosilyticaceae</taxon>
        <taxon>Cellulosilyticum</taxon>
    </lineage>
</organism>
<evidence type="ECO:0000313" key="2">
    <source>
        <dbReference type="Proteomes" id="UP000008467"/>
    </source>
</evidence>
<dbReference type="EMBL" id="CP002582">
    <property type="protein sequence ID" value="ADZ82568.1"/>
    <property type="molecule type" value="Genomic_DNA"/>
</dbReference>
<reference evidence="1 2" key="1">
    <citation type="journal article" date="2011" name="J. Bacteriol.">
        <title>Complete genome sequence of the cellulose-degrading bacterium Cellulosilyticum lentocellum.</title>
        <authorList>
            <consortium name="US DOE Joint Genome Institute"/>
            <person name="Miller D.A."/>
            <person name="Suen G."/>
            <person name="Bruce D."/>
            <person name="Copeland A."/>
            <person name="Cheng J.F."/>
            <person name="Detter C."/>
            <person name="Goodwin L.A."/>
            <person name="Han C.S."/>
            <person name="Hauser L.J."/>
            <person name="Land M.L."/>
            <person name="Lapidus A."/>
            <person name="Lucas S."/>
            <person name="Meincke L."/>
            <person name="Pitluck S."/>
            <person name="Tapia R."/>
            <person name="Teshima H."/>
            <person name="Woyke T."/>
            <person name="Fox B.G."/>
            <person name="Angert E.R."/>
            <person name="Currie C.R."/>
        </authorList>
    </citation>
    <scope>NUCLEOTIDE SEQUENCE [LARGE SCALE GENOMIC DNA]</scope>
    <source>
        <strain evidence="2">ATCC 49066 / DSM 5427 / NCIMB 11756 / RHM5</strain>
    </source>
</reference>
<dbReference type="KEGG" id="cle:Clole_0835"/>
<proteinExistence type="predicted"/>
<protein>
    <recommendedName>
        <fullName evidence="3">XkdX family protein</fullName>
    </recommendedName>
</protein>
<dbReference type="STRING" id="642492.Clole_0835"/>
<sequence length="60" mass="7190">MDMASFKNTIIRNIRAKRFEREYYETTIATWLLNGWLTEEEATEVFVVLDEVYPPTEKTE</sequence>
<evidence type="ECO:0008006" key="3">
    <source>
        <dbReference type="Google" id="ProtNLM"/>
    </source>
</evidence>